<gene>
    <name evidence="2" type="ORF">NYPRO_LOCUS20877</name>
</gene>
<evidence type="ECO:0000313" key="2">
    <source>
        <dbReference type="EMBL" id="CAD7688083.1"/>
    </source>
</evidence>
<evidence type="ECO:0000313" key="3">
    <source>
        <dbReference type="Proteomes" id="UP000645828"/>
    </source>
</evidence>
<dbReference type="EMBL" id="CAJHUB010000764">
    <property type="protein sequence ID" value="CAD7688083.1"/>
    <property type="molecule type" value="Genomic_DNA"/>
</dbReference>
<name>A0A811ZHU7_NYCPR</name>
<keyword evidence="3" id="KW-1185">Reference proteome</keyword>
<comment type="caution">
    <text evidence="2">The sequence shown here is derived from an EMBL/GenBank/DDBJ whole genome shotgun (WGS) entry which is preliminary data.</text>
</comment>
<dbReference type="AlphaFoldDB" id="A0A811ZHU7"/>
<dbReference type="Proteomes" id="UP000645828">
    <property type="component" value="Unassembled WGS sequence"/>
</dbReference>
<feature type="region of interest" description="Disordered" evidence="1">
    <location>
        <begin position="54"/>
        <end position="119"/>
    </location>
</feature>
<organism evidence="2 3">
    <name type="scientific">Nyctereutes procyonoides</name>
    <name type="common">Raccoon dog</name>
    <name type="synonym">Canis procyonoides</name>
    <dbReference type="NCBI Taxonomy" id="34880"/>
    <lineage>
        <taxon>Eukaryota</taxon>
        <taxon>Metazoa</taxon>
        <taxon>Chordata</taxon>
        <taxon>Craniata</taxon>
        <taxon>Vertebrata</taxon>
        <taxon>Euteleostomi</taxon>
        <taxon>Mammalia</taxon>
        <taxon>Eutheria</taxon>
        <taxon>Laurasiatheria</taxon>
        <taxon>Carnivora</taxon>
        <taxon>Caniformia</taxon>
        <taxon>Canidae</taxon>
        <taxon>Nyctereutes</taxon>
    </lineage>
</organism>
<feature type="compositionally biased region" description="Basic and acidic residues" evidence="1">
    <location>
        <begin position="59"/>
        <end position="72"/>
    </location>
</feature>
<sequence>MLWEQLGPLPHLVTVCQLMWLPSGGHSSTKELQLVIKNLNLGFAKVKTLVPFLPQSRKPSKESEKQNPEHQNHSNNTSETPVSLARKLSRNITQHASYTVGLKNEEERLCSDGGSGESAYTCHQSVTSLQLELSPQPRVWTDS</sequence>
<reference evidence="2" key="1">
    <citation type="submission" date="2020-12" db="EMBL/GenBank/DDBJ databases">
        <authorList>
            <consortium name="Molecular Ecology Group"/>
        </authorList>
    </citation>
    <scope>NUCLEOTIDE SEQUENCE</scope>
    <source>
        <strain evidence="2">TBG_1078</strain>
    </source>
</reference>
<accession>A0A811ZHU7</accession>
<protein>
    <submittedName>
        <fullName evidence="2">(raccoon dog) hypothetical protein</fullName>
    </submittedName>
</protein>
<proteinExistence type="predicted"/>
<evidence type="ECO:0000256" key="1">
    <source>
        <dbReference type="SAM" id="MobiDB-lite"/>
    </source>
</evidence>